<evidence type="ECO:0000256" key="6">
    <source>
        <dbReference type="SAM" id="MobiDB-lite"/>
    </source>
</evidence>
<feature type="region of interest" description="Disordered" evidence="6">
    <location>
        <begin position="188"/>
        <end position="222"/>
    </location>
</feature>
<dbReference type="Pfam" id="PF03330">
    <property type="entry name" value="DPBB_1"/>
    <property type="match status" value="1"/>
</dbReference>
<keyword evidence="2 4" id="KW-0456">Lyase</keyword>
<keyword evidence="1" id="KW-0732">Signal</keyword>
<evidence type="ECO:0000313" key="10">
    <source>
        <dbReference type="Proteomes" id="UP000587415"/>
    </source>
</evidence>
<dbReference type="InterPro" id="IPR009009">
    <property type="entry name" value="RlpA-like_DPBB"/>
</dbReference>
<dbReference type="HAMAP" id="MF_02071">
    <property type="entry name" value="RlpA"/>
    <property type="match status" value="1"/>
</dbReference>
<feature type="region of interest" description="Disordered" evidence="6">
    <location>
        <begin position="265"/>
        <end position="298"/>
    </location>
</feature>
<dbReference type="NCBIfam" id="TIGR00413">
    <property type="entry name" value="rlpA"/>
    <property type="match status" value="1"/>
</dbReference>
<evidence type="ECO:0000256" key="4">
    <source>
        <dbReference type="HAMAP-Rule" id="MF_02071"/>
    </source>
</evidence>
<dbReference type="GO" id="GO:0071555">
    <property type="term" value="P:cell wall organization"/>
    <property type="evidence" value="ECO:0007669"/>
    <property type="project" value="UniProtKB-KW"/>
</dbReference>
<dbReference type="PANTHER" id="PTHR34183:SF1">
    <property type="entry name" value="ENDOLYTIC PEPTIDOGLYCAN TRANSGLYCOSYLASE RLPA"/>
    <property type="match status" value="1"/>
</dbReference>
<dbReference type="Proteomes" id="UP000587415">
    <property type="component" value="Unassembled WGS sequence"/>
</dbReference>
<accession>A0A7X5YM92</accession>
<dbReference type="CDD" id="cd22268">
    <property type="entry name" value="DPBB_RlpA-like"/>
    <property type="match status" value="1"/>
</dbReference>
<dbReference type="Gene3D" id="2.40.40.10">
    <property type="entry name" value="RlpA-like domain"/>
    <property type="match status" value="1"/>
</dbReference>
<dbReference type="InterPro" id="IPR036680">
    <property type="entry name" value="SPOR-like_sf"/>
</dbReference>
<evidence type="ECO:0000256" key="2">
    <source>
        <dbReference type="ARBA" id="ARBA00023239"/>
    </source>
</evidence>
<dbReference type="EMBL" id="JAATJM010000002">
    <property type="protein sequence ID" value="NJC42284.1"/>
    <property type="molecule type" value="Genomic_DNA"/>
</dbReference>
<evidence type="ECO:0000259" key="7">
    <source>
        <dbReference type="Pfam" id="PF03330"/>
    </source>
</evidence>
<dbReference type="SUPFAM" id="SSF110997">
    <property type="entry name" value="Sporulation related repeat"/>
    <property type="match status" value="1"/>
</dbReference>
<dbReference type="GO" id="GO:0008932">
    <property type="term" value="F:lytic endotransglycosylase activity"/>
    <property type="evidence" value="ECO:0007669"/>
    <property type="project" value="UniProtKB-UniRule"/>
</dbReference>
<dbReference type="AlphaFoldDB" id="A0A7X5YM92"/>
<comment type="similarity">
    <text evidence="4 5">Belongs to the RlpA family.</text>
</comment>
<keyword evidence="10" id="KW-1185">Reference proteome</keyword>
<dbReference type="InterPro" id="IPR034718">
    <property type="entry name" value="RlpA"/>
</dbReference>
<evidence type="ECO:0000256" key="5">
    <source>
        <dbReference type="RuleBase" id="RU003495"/>
    </source>
</evidence>
<dbReference type="InterPro" id="IPR012997">
    <property type="entry name" value="RplA"/>
</dbReference>
<protein>
    <recommendedName>
        <fullName evidence="4">Endolytic peptidoglycan transglycosylase RlpA</fullName>
        <ecNumber evidence="4">4.2.2.-</ecNumber>
    </recommendedName>
</protein>
<keyword evidence="9" id="KW-0449">Lipoprotein</keyword>
<dbReference type="InterPro" id="IPR007730">
    <property type="entry name" value="SPOR-like_dom"/>
</dbReference>
<reference evidence="9 10" key="1">
    <citation type="submission" date="2020-03" db="EMBL/GenBank/DDBJ databases">
        <title>Genomic Encyclopedia of Type Strains, Phase IV (KMG-IV): sequencing the most valuable type-strain genomes for metagenomic binning, comparative biology and taxonomic classification.</title>
        <authorList>
            <person name="Goeker M."/>
        </authorList>
    </citation>
    <scope>NUCLEOTIDE SEQUENCE [LARGE SCALE GENOMIC DNA]</scope>
    <source>
        <strain evidence="9 10">DSM 4736</strain>
    </source>
</reference>
<comment type="caution">
    <text evidence="9">The sequence shown here is derived from an EMBL/GenBank/DDBJ whole genome shotgun (WGS) entry which is preliminary data.</text>
</comment>
<evidence type="ECO:0000313" key="9">
    <source>
        <dbReference type="EMBL" id="NJC42284.1"/>
    </source>
</evidence>
<name>A0A7X5YM92_9CAUL</name>
<evidence type="ECO:0000256" key="3">
    <source>
        <dbReference type="ARBA" id="ARBA00023316"/>
    </source>
</evidence>
<dbReference type="PANTHER" id="PTHR34183">
    <property type="entry name" value="ENDOLYTIC PEPTIDOGLYCAN TRANSGLYCOSYLASE RLPA"/>
    <property type="match status" value="1"/>
</dbReference>
<evidence type="ECO:0000256" key="1">
    <source>
        <dbReference type="ARBA" id="ARBA00022729"/>
    </source>
</evidence>
<gene>
    <name evidence="4" type="primary">rlpA</name>
    <name evidence="9" type="ORF">GGQ87_002579</name>
</gene>
<evidence type="ECO:0000259" key="8">
    <source>
        <dbReference type="Pfam" id="PF05036"/>
    </source>
</evidence>
<feature type="domain" description="SPOR" evidence="8">
    <location>
        <begin position="228"/>
        <end position="289"/>
    </location>
</feature>
<keyword evidence="3 4" id="KW-0961">Cell wall biogenesis/degradation</keyword>
<feature type="compositionally biased region" description="Pro residues" evidence="6">
    <location>
        <begin position="198"/>
        <end position="208"/>
    </location>
</feature>
<organism evidence="9 10">
    <name type="scientific">Brevundimonas alba</name>
    <dbReference type="NCBI Taxonomy" id="74314"/>
    <lineage>
        <taxon>Bacteria</taxon>
        <taxon>Pseudomonadati</taxon>
        <taxon>Pseudomonadota</taxon>
        <taxon>Alphaproteobacteria</taxon>
        <taxon>Caulobacterales</taxon>
        <taxon>Caulobacteraceae</taxon>
        <taxon>Brevundimonas</taxon>
    </lineage>
</organism>
<dbReference type="GO" id="GO:0000270">
    <property type="term" value="P:peptidoglycan metabolic process"/>
    <property type="evidence" value="ECO:0007669"/>
    <property type="project" value="UniProtKB-UniRule"/>
</dbReference>
<proteinExistence type="inferred from homology"/>
<dbReference type="EC" id="4.2.2.-" evidence="4"/>
<sequence>MSAVMFDAIKGGAMAAKLLKGLIVAGLTSLLAACAGGARPDVGGLPVVTDPAPIVSGTMRPYQVRGRWYRPAEQPNYDETGMASWYGDQFNGRPTATGERFDMNALTAAHKTLPLPGLVEVTNLANGRRVVVRVNDRGPFVDGRIIDLSRGAADALDLRRAGVGEVRVRYLGPAPRLGGGQVLQYAEAPARPESGPRPYQPSSPPPSPASAEPVRVADSPPPPALVRSGVWVQAGLWADPRQARRAADNLGGSATVEEASPGQFRVLVGPWPDNGTAERSRRAVVSRGYPEATTISGG</sequence>
<comment type="function">
    <text evidence="4">Lytic transglycosylase with a strong preference for naked glycan strands that lack stem peptides.</text>
</comment>
<feature type="domain" description="RlpA-like protein double-psi beta-barrel" evidence="7">
    <location>
        <begin position="79"/>
        <end position="167"/>
    </location>
</feature>
<dbReference type="GO" id="GO:0042834">
    <property type="term" value="F:peptidoglycan binding"/>
    <property type="evidence" value="ECO:0007669"/>
    <property type="project" value="InterPro"/>
</dbReference>
<dbReference type="SUPFAM" id="SSF50685">
    <property type="entry name" value="Barwin-like endoglucanases"/>
    <property type="match status" value="1"/>
</dbReference>
<dbReference type="Pfam" id="PF05036">
    <property type="entry name" value="SPOR"/>
    <property type="match status" value="1"/>
</dbReference>
<dbReference type="InterPro" id="IPR036908">
    <property type="entry name" value="RlpA-like_sf"/>
</dbReference>